<keyword evidence="2" id="KW-0812">Transmembrane</keyword>
<organism evidence="2">
    <name type="scientific">Cryptosporidium canis</name>
    <dbReference type="NCBI Taxonomy" id="195482"/>
    <lineage>
        <taxon>Eukaryota</taxon>
        <taxon>Sar</taxon>
        <taxon>Alveolata</taxon>
        <taxon>Apicomplexa</taxon>
        <taxon>Conoidasida</taxon>
        <taxon>Coccidia</taxon>
        <taxon>Eucoccidiorida</taxon>
        <taxon>Eimeriorina</taxon>
        <taxon>Cryptosporidiidae</taxon>
        <taxon>Cryptosporidium</taxon>
    </lineage>
</organism>
<name>A0A9D5DI92_9CRYT</name>
<evidence type="ECO:0000259" key="1">
    <source>
        <dbReference type="Pfam" id="PF13488"/>
    </source>
</evidence>
<gene>
    <name evidence="2" type="ORF">OJ253_2045</name>
</gene>
<comment type="caution">
    <text evidence="2">The sequence shown here is derived from an EMBL/GenBank/DDBJ whole genome shotgun (WGS) entry which is preliminary data.</text>
</comment>
<dbReference type="OrthoDB" id="340343at2759"/>
<proteinExistence type="predicted"/>
<protein>
    <submittedName>
        <fullName evidence="2">Transmembrane domain-containing protein</fullName>
    </submittedName>
</protein>
<dbReference type="Pfam" id="PF13488">
    <property type="entry name" value="Gly-zipper_Omp"/>
    <property type="match status" value="1"/>
</dbReference>
<evidence type="ECO:0000313" key="2">
    <source>
        <dbReference type="EMBL" id="KAJ1608153.1"/>
    </source>
</evidence>
<reference evidence="2" key="1">
    <citation type="submission" date="2022-10" db="EMBL/GenBank/DDBJ databases">
        <title>Adaptive evolution leads to modifications in subtelomeric GC content in a zoonotic Cryptosporidium species.</title>
        <authorList>
            <person name="Li J."/>
            <person name="Feng Y."/>
            <person name="Xiao L."/>
        </authorList>
    </citation>
    <scope>NUCLEOTIDE SEQUENCE</scope>
    <source>
        <strain evidence="2">33844</strain>
    </source>
</reference>
<dbReference type="AlphaFoldDB" id="A0A9D5DI92"/>
<keyword evidence="2" id="KW-0472">Membrane</keyword>
<dbReference type="Proteomes" id="UP001067231">
    <property type="component" value="Unassembled WGS sequence"/>
</dbReference>
<dbReference type="InterPro" id="IPR039567">
    <property type="entry name" value="Gly-zipper"/>
</dbReference>
<dbReference type="EMBL" id="JAPCXC010000048">
    <property type="protein sequence ID" value="KAJ1608153.1"/>
    <property type="molecule type" value="Genomic_DNA"/>
</dbReference>
<sequence>MDSNFIVNNILEGSSNKYTECDTKIFDSSLIKYGIREYEGNSEAITLFEDGRKLKDANSSFSRVVKDINKEKLVEELMIDLSSLLVKLRNTLDDFQLESFNIDNVTKKAIIDLIRVCISVGLRVGDILEEKCMEFEERCFILNRYSLSYSWFTYWSDNISKNNNIPIERQELRVGIIESFGSQNTSITSDEVHICTINCVKYEKFISDFKMLSKIANSIFNKAFTMSIWNTKDERFVEIEHYTLDEKTPTNFNISSCYKEEKDYSHINKNKEFIISDLDENKCSRRDYIDYQFVHKGLIDENQLKFEIDCDDELNESLSSGINCILLPKMIVCSAFNNDFNSTLESSNIDNIIHLSDDQFDLRSKSLRTSIIMENIDIESLIECKHKTAKLRHSMIKMREVQTEIYKLIIEGTGEIDYLEEQSALAQVNTAQGATSVAKGCKSKAKWWPIHGSTAGLVCGGAAGLILGPFGVSFGAAVGGALGLTFGNMMKNHCHEMMDDIIQECESRTSMKYIKHSRNLKTEHQIIQRKSNSIASMKEENHLEFFMDEKKYEKEYIQIHRDQNSGNSSILRESYNTYISNVPLSDILDNVDIIP</sequence>
<feature type="domain" description="Glycine zipper" evidence="1">
    <location>
        <begin position="456"/>
        <end position="496"/>
    </location>
</feature>
<accession>A0A9D5DI92</accession>